<sequence>MNNIGKLLAILAVAALVPGCAVNRATAQVDATADLDKLKTVHVSKLAPDERGINNLIADKFRSRGLTVSTGPGKVEGVDAIVTYTDKWMWDITMYMLELTVTVRDPKTDFPLATGNSYHTSLTRKTPKEMVDEVVDNIYNKGKTK</sequence>
<keyword evidence="1" id="KW-0732">Signal</keyword>
<dbReference type="KEGG" id="uru:DSM104443_02225"/>
<evidence type="ECO:0000313" key="2">
    <source>
        <dbReference type="EMBL" id="QJR11153.1"/>
    </source>
</evidence>
<evidence type="ECO:0000256" key="1">
    <source>
        <dbReference type="SAM" id="SignalP"/>
    </source>
</evidence>
<feature type="signal peptide" evidence="1">
    <location>
        <begin position="1"/>
        <end position="27"/>
    </location>
</feature>
<dbReference type="EMBL" id="CP053069">
    <property type="protein sequence ID" value="QJR11153.1"/>
    <property type="molecule type" value="Genomic_DNA"/>
</dbReference>
<organism evidence="2 3">
    <name type="scientific">Usitatibacter rugosus</name>
    <dbReference type="NCBI Taxonomy" id="2732067"/>
    <lineage>
        <taxon>Bacteria</taxon>
        <taxon>Pseudomonadati</taxon>
        <taxon>Pseudomonadota</taxon>
        <taxon>Betaproteobacteria</taxon>
        <taxon>Nitrosomonadales</taxon>
        <taxon>Usitatibacteraceae</taxon>
        <taxon>Usitatibacter</taxon>
    </lineage>
</organism>
<dbReference type="AlphaFoldDB" id="A0A6M4GXP1"/>
<proteinExistence type="predicted"/>
<name>A0A6M4GXP1_9PROT</name>
<gene>
    <name evidence="2" type="ORF">DSM104443_02225</name>
</gene>
<dbReference type="Proteomes" id="UP000501534">
    <property type="component" value="Chromosome"/>
</dbReference>
<accession>A0A6M4GXP1</accession>
<protein>
    <submittedName>
        <fullName evidence="2">Uncharacterized protein</fullName>
    </submittedName>
</protein>
<feature type="chain" id="PRO_5027081139" evidence="1">
    <location>
        <begin position="28"/>
        <end position="145"/>
    </location>
</feature>
<dbReference type="RefSeq" id="WP_171092253.1">
    <property type="nucleotide sequence ID" value="NZ_CP053069.1"/>
</dbReference>
<evidence type="ECO:0000313" key="3">
    <source>
        <dbReference type="Proteomes" id="UP000501534"/>
    </source>
</evidence>
<reference evidence="2 3" key="1">
    <citation type="submission" date="2020-04" db="EMBL/GenBank/DDBJ databases">
        <title>Usitatibacter rugosus gen. nov., sp. nov. and Usitatibacter palustris sp. nov., novel members of Usitatibacteraceae fam. nov. within the order Nitrosomonadales isolated from soil.</title>
        <authorList>
            <person name="Huber K.J."/>
            <person name="Neumann-Schaal M."/>
            <person name="Geppert A."/>
            <person name="Luckner M."/>
            <person name="Wanner G."/>
            <person name="Overmann J."/>
        </authorList>
    </citation>
    <scope>NUCLEOTIDE SEQUENCE [LARGE SCALE GENOMIC DNA]</scope>
    <source>
        <strain evidence="2 3">0125_3</strain>
    </source>
</reference>
<keyword evidence="3" id="KW-1185">Reference proteome</keyword>